<keyword evidence="2" id="KW-1185">Reference proteome</keyword>
<protein>
    <submittedName>
        <fullName evidence="1">Uncharacterized protein</fullName>
    </submittedName>
</protein>
<evidence type="ECO:0000313" key="1">
    <source>
        <dbReference type="EMBL" id="SUB15862.1"/>
    </source>
</evidence>
<sequence>MVSLNGNLVKLGEFDNILSHSDDAKEIKISFDLFPENDIQKSDEIHKVSFGLSFGIRESDGEKRRINPELSRVEVDAFNRDSDSHDLIRKFSLEVKQSSLINLDLCTEDQEKLEQVYPEFKISEFRKFDGCIPTTIKLVYNVSKKISQDIIPLIVNEQKYLFKKSTFKDVEKRELTNITIPEEFSLKICELIKNKLNDLNNGLNVPSEEFNKRFIGLESVLIHGLESLKENFIAINFKLKQSDIPEHFLKTKTHIREWQYFISNLQYDKRQQLIVLLDENRSLLQEIWLQHSKKITSEIEYEMPIFSQLNKILHNQFSTNIKYLGPLRKGPVPFYETNPYNGETVGLKGEYTAALLYNKKDEIITYLSPILYNNEQYIKFVEKQDTLHNACISWLTYLGVITDIEVGDIGELGLNIKVKNTNDKKTARFKSCWGGGKSGFTYNSHVVII</sequence>
<gene>
    <name evidence="1" type="ORF">NCTC9381_01756</name>
</gene>
<proteinExistence type="predicted"/>
<dbReference type="AlphaFoldDB" id="A0A379AE80"/>
<name>A0A379AE80_ENTAG</name>
<dbReference type="EMBL" id="UGSO01000001">
    <property type="protein sequence ID" value="SUB15862.1"/>
    <property type="molecule type" value="Genomic_DNA"/>
</dbReference>
<reference evidence="1 2" key="1">
    <citation type="submission" date="2018-06" db="EMBL/GenBank/DDBJ databases">
        <authorList>
            <consortium name="Pathogen Informatics"/>
            <person name="Doyle S."/>
        </authorList>
    </citation>
    <scope>NUCLEOTIDE SEQUENCE [LARGE SCALE GENOMIC DNA]</scope>
    <source>
        <strain evidence="1 2">NCTC9381</strain>
    </source>
</reference>
<evidence type="ECO:0000313" key="2">
    <source>
        <dbReference type="Proteomes" id="UP000254640"/>
    </source>
</evidence>
<organism evidence="1 2">
    <name type="scientific">Enterobacter agglomerans</name>
    <name type="common">Erwinia herbicola</name>
    <name type="synonym">Pantoea agglomerans</name>
    <dbReference type="NCBI Taxonomy" id="549"/>
    <lineage>
        <taxon>Bacteria</taxon>
        <taxon>Pseudomonadati</taxon>
        <taxon>Pseudomonadota</taxon>
        <taxon>Gammaproteobacteria</taxon>
        <taxon>Enterobacterales</taxon>
        <taxon>Erwiniaceae</taxon>
        <taxon>Pantoea</taxon>
        <taxon>Pantoea agglomerans group</taxon>
    </lineage>
</organism>
<accession>A0A379AE80</accession>
<dbReference type="Proteomes" id="UP000254640">
    <property type="component" value="Unassembled WGS sequence"/>
</dbReference>